<dbReference type="Proteomes" id="UP001432322">
    <property type="component" value="Unassembled WGS sequence"/>
</dbReference>
<evidence type="ECO:0000313" key="4">
    <source>
        <dbReference type="Proteomes" id="UP001432322"/>
    </source>
</evidence>
<protein>
    <submittedName>
        <fullName evidence="3">Uncharacterized protein</fullName>
    </submittedName>
</protein>
<keyword evidence="1" id="KW-0175">Coiled coil</keyword>
<evidence type="ECO:0000313" key="3">
    <source>
        <dbReference type="EMBL" id="GMT29250.1"/>
    </source>
</evidence>
<feature type="compositionally biased region" description="Polar residues" evidence="2">
    <location>
        <begin position="352"/>
        <end position="394"/>
    </location>
</feature>
<feature type="coiled-coil region" evidence="1">
    <location>
        <begin position="55"/>
        <end position="117"/>
    </location>
</feature>
<sequence>IVRGRLLSRAGTKITDMNYSQFDKLSFRSGCATPRKEQTMDAISDESSLRSAEYEEIEDRDLARALKRIEKLSEEIRANDDVAAYAYGLKNRIDLSRKKAALTISTLNEKMDAMEQLWDERVIAEQKSIAKEVLAILKDLKEGELSSALTWKKKTGGSTRSVSSNRSRSGSSRRSVNSSSVSKKIAHMEEGDKQFAAKSIEVKKDAKRLAGMERNLDSVKELERVVSDKLGRLQNAGEGAKSRGSVYGTVELVENYRLSVEHLASAIRSLSAVSCLPAITNEDPITKAEIDKMCESMTEFLGRIRAQLSNGSSAETTLPQTRVKVANKKKPTVVSSSSSSYHSGRTSRISSDCPSTKPGQSDASTSGASTAQSIAGPSVLSNASTAQSIESQLQ</sequence>
<feature type="non-terminal residue" evidence="3">
    <location>
        <position position="1"/>
    </location>
</feature>
<evidence type="ECO:0000256" key="1">
    <source>
        <dbReference type="SAM" id="Coils"/>
    </source>
</evidence>
<feature type="region of interest" description="Disordered" evidence="2">
    <location>
        <begin position="312"/>
        <end position="394"/>
    </location>
</feature>
<organism evidence="3 4">
    <name type="scientific">Pristionchus fissidentatus</name>
    <dbReference type="NCBI Taxonomy" id="1538716"/>
    <lineage>
        <taxon>Eukaryota</taxon>
        <taxon>Metazoa</taxon>
        <taxon>Ecdysozoa</taxon>
        <taxon>Nematoda</taxon>
        <taxon>Chromadorea</taxon>
        <taxon>Rhabditida</taxon>
        <taxon>Rhabditina</taxon>
        <taxon>Diplogasteromorpha</taxon>
        <taxon>Diplogasteroidea</taxon>
        <taxon>Neodiplogasteridae</taxon>
        <taxon>Pristionchus</taxon>
    </lineage>
</organism>
<feature type="compositionally biased region" description="Low complexity" evidence="2">
    <location>
        <begin position="335"/>
        <end position="351"/>
    </location>
</feature>
<comment type="caution">
    <text evidence="3">The sequence shown here is derived from an EMBL/GenBank/DDBJ whole genome shotgun (WGS) entry which is preliminary data.</text>
</comment>
<feature type="region of interest" description="Disordered" evidence="2">
    <location>
        <begin position="154"/>
        <end position="188"/>
    </location>
</feature>
<feature type="compositionally biased region" description="Low complexity" evidence="2">
    <location>
        <begin position="156"/>
        <end position="182"/>
    </location>
</feature>
<proteinExistence type="predicted"/>
<accession>A0AAV5WFK0</accession>
<name>A0AAV5WFK0_9BILA</name>
<reference evidence="3" key="1">
    <citation type="submission" date="2023-10" db="EMBL/GenBank/DDBJ databases">
        <title>Genome assembly of Pristionchus species.</title>
        <authorList>
            <person name="Yoshida K."/>
            <person name="Sommer R.J."/>
        </authorList>
    </citation>
    <scope>NUCLEOTIDE SEQUENCE</scope>
    <source>
        <strain evidence="3">RS5133</strain>
    </source>
</reference>
<evidence type="ECO:0000256" key="2">
    <source>
        <dbReference type="SAM" id="MobiDB-lite"/>
    </source>
</evidence>
<dbReference type="EMBL" id="BTSY01000005">
    <property type="protein sequence ID" value="GMT29250.1"/>
    <property type="molecule type" value="Genomic_DNA"/>
</dbReference>
<gene>
    <name evidence="3" type="ORF">PFISCL1PPCAC_20547</name>
</gene>
<keyword evidence="4" id="KW-1185">Reference proteome</keyword>
<dbReference type="AlphaFoldDB" id="A0AAV5WFK0"/>